<evidence type="ECO:0000313" key="1">
    <source>
        <dbReference type="EMBL" id="GAA4341530.1"/>
    </source>
</evidence>
<keyword evidence="2" id="KW-1185">Reference proteome</keyword>
<gene>
    <name evidence="1" type="ORF">GCM10023184_40050</name>
</gene>
<comment type="caution">
    <text evidence="1">The sequence shown here is derived from an EMBL/GenBank/DDBJ whole genome shotgun (WGS) entry which is preliminary data.</text>
</comment>
<dbReference type="RefSeq" id="WP_345257687.1">
    <property type="nucleotide sequence ID" value="NZ_BAABGY010000016.1"/>
</dbReference>
<protein>
    <submittedName>
        <fullName evidence="1">Uncharacterized protein</fullName>
    </submittedName>
</protein>
<dbReference type="Proteomes" id="UP001501725">
    <property type="component" value="Unassembled WGS sequence"/>
</dbReference>
<accession>A0ABP8HN55</accession>
<dbReference type="EMBL" id="BAABGY010000016">
    <property type="protein sequence ID" value="GAA4341530.1"/>
    <property type="molecule type" value="Genomic_DNA"/>
</dbReference>
<name>A0ABP8HN55_9BACT</name>
<sequence>MKKLVSNADLESLLKSLVEKAFLKSGPNVKTSLDVFEDFNRTYEPSIIDKAEPELLLFQYGTYDWYDDYGKNFQISFTRQFGSNDNEEEELYQLTITLYFDKQGFGDVGKITLFSEENAPLDTWFRTVRDSKGFIVAESHQPKRYEVTLNLT</sequence>
<proteinExistence type="predicted"/>
<organism evidence="1 2">
    <name type="scientific">Flaviaesturariibacter amylovorans</name>
    <dbReference type="NCBI Taxonomy" id="1084520"/>
    <lineage>
        <taxon>Bacteria</taxon>
        <taxon>Pseudomonadati</taxon>
        <taxon>Bacteroidota</taxon>
        <taxon>Chitinophagia</taxon>
        <taxon>Chitinophagales</taxon>
        <taxon>Chitinophagaceae</taxon>
        <taxon>Flaviaestuariibacter</taxon>
    </lineage>
</organism>
<evidence type="ECO:0000313" key="2">
    <source>
        <dbReference type="Proteomes" id="UP001501725"/>
    </source>
</evidence>
<reference evidence="2" key="1">
    <citation type="journal article" date="2019" name="Int. J. Syst. Evol. Microbiol.">
        <title>The Global Catalogue of Microorganisms (GCM) 10K type strain sequencing project: providing services to taxonomists for standard genome sequencing and annotation.</title>
        <authorList>
            <consortium name="The Broad Institute Genomics Platform"/>
            <consortium name="The Broad Institute Genome Sequencing Center for Infectious Disease"/>
            <person name="Wu L."/>
            <person name="Ma J."/>
        </authorList>
    </citation>
    <scope>NUCLEOTIDE SEQUENCE [LARGE SCALE GENOMIC DNA]</scope>
    <source>
        <strain evidence="2">JCM 17919</strain>
    </source>
</reference>